<protein>
    <submittedName>
        <fullName evidence="2">Uncharacterized protein</fullName>
    </submittedName>
</protein>
<sequence length="123" mass="12171">MTRAGDERSPPQQRMTHGEVRSPPTDTASARRASRGRGGSAAERTAPAAARLVTPAPKARGANGGSPGLGGEPKAGGGRGARGTPPPRRGVPQAPPPTRGPGSPRGPRGGLGSPDGPGRPQAQ</sequence>
<evidence type="ECO:0000256" key="1">
    <source>
        <dbReference type="SAM" id="MobiDB-lite"/>
    </source>
</evidence>
<dbReference type="EMBL" id="CADEBC010000114">
    <property type="protein sequence ID" value="CAB3222866.1"/>
    <property type="molecule type" value="Genomic_DNA"/>
</dbReference>
<feature type="compositionally biased region" description="Gly residues" evidence="1">
    <location>
        <begin position="62"/>
        <end position="81"/>
    </location>
</feature>
<feature type="region of interest" description="Disordered" evidence="1">
    <location>
        <begin position="1"/>
        <end position="123"/>
    </location>
</feature>
<evidence type="ECO:0000313" key="2">
    <source>
        <dbReference type="EMBL" id="CAB3222866.1"/>
    </source>
</evidence>
<gene>
    <name evidence="2" type="ORF">APLA_LOCUS1315</name>
</gene>
<comment type="caution">
    <text evidence="2">The sequence shown here is derived from an EMBL/GenBank/DDBJ whole genome shotgun (WGS) entry which is preliminary data.</text>
</comment>
<feature type="compositionally biased region" description="Pro residues" evidence="1">
    <location>
        <begin position="84"/>
        <end position="99"/>
    </location>
</feature>
<name>A0A8S0YTD4_ARCPL</name>
<reference evidence="2 3" key="1">
    <citation type="submission" date="2020-04" db="EMBL/GenBank/DDBJ databases">
        <authorList>
            <person name="Wallbank WR R."/>
            <person name="Pardo Diaz C."/>
            <person name="Kozak K."/>
            <person name="Martin S."/>
            <person name="Jiggins C."/>
            <person name="Moest M."/>
            <person name="Warren A I."/>
            <person name="Byers J.R.P. K."/>
            <person name="Montejo-Kovacevich G."/>
            <person name="Yen C E."/>
        </authorList>
    </citation>
    <scope>NUCLEOTIDE SEQUENCE [LARGE SCALE GENOMIC DNA]</scope>
</reference>
<dbReference type="AlphaFoldDB" id="A0A8S0YTD4"/>
<dbReference type="Proteomes" id="UP000494106">
    <property type="component" value="Unassembled WGS sequence"/>
</dbReference>
<organism evidence="2 3">
    <name type="scientific">Arctia plantaginis</name>
    <name type="common">Wood tiger moth</name>
    <name type="synonym">Phalaena plantaginis</name>
    <dbReference type="NCBI Taxonomy" id="874455"/>
    <lineage>
        <taxon>Eukaryota</taxon>
        <taxon>Metazoa</taxon>
        <taxon>Ecdysozoa</taxon>
        <taxon>Arthropoda</taxon>
        <taxon>Hexapoda</taxon>
        <taxon>Insecta</taxon>
        <taxon>Pterygota</taxon>
        <taxon>Neoptera</taxon>
        <taxon>Endopterygota</taxon>
        <taxon>Lepidoptera</taxon>
        <taxon>Glossata</taxon>
        <taxon>Ditrysia</taxon>
        <taxon>Noctuoidea</taxon>
        <taxon>Erebidae</taxon>
        <taxon>Arctiinae</taxon>
        <taxon>Arctia</taxon>
    </lineage>
</organism>
<proteinExistence type="predicted"/>
<accession>A0A8S0YTD4</accession>
<evidence type="ECO:0000313" key="3">
    <source>
        <dbReference type="Proteomes" id="UP000494106"/>
    </source>
</evidence>
<keyword evidence="3" id="KW-1185">Reference proteome</keyword>
<feature type="compositionally biased region" description="Low complexity" evidence="1">
    <location>
        <begin position="40"/>
        <end position="50"/>
    </location>
</feature>